<dbReference type="RefSeq" id="WP_052456697.1">
    <property type="nucleotide sequence ID" value="NZ_QVFV01000002.1"/>
</dbReference>
<reference evidence="7 8" key="1">
    <citation type="submission" date="2018-11" db="EMBL/GenBank/DDBJ databases">
        <title>Whole genome sequencing of an environmental sample.</title>
        <authorList>
            <person name="Sarangi A.N."/>
            <person name="Singh D."/>
            <person name="Tripathy S."/>
        </authorList>
    </citation>
    <scope>NUCLEOTIDE SEQUENCE [LARGE SCALE GENOMIC DNA]</scope>
    <source>
        <strain evidence="7 8">Lakshadweep</strain>
    </source>
</reference>
<dbReference type="InterPro" id="IPR019734">
    <property type="entry name" value="TPR_rpt"/>
</dbReference>
<dbReference type="InterPro" id="IPR001623">
    <property type="entry name" value="DnaJ_domain"/>
</dbReference>
<dbReference type="InterPro" id="IPR011990">
    <property type="entry name" value="TPR-like_helical_dom_sf"/>
</dbReference>
<evidence type="ECO:0000256" key="4">
    <source>
        <dbReference type="PROSITE-ProRule" id="PRU00339"/>
    </source>
</evidence>
<dbReference type="Gene3D" id="1.25.40.10">
    <property type="entry name" value="Tetratricopeptide repeat domain"/>
    <property type="match status" value="1"/>
</dbReference>
<dbReference type="Gene3D" id="1.10.287.110">
    <property type="entry name" value="DnaJ domain"/>
    <property type="match status" value="1"/>
</dbReference>
<evidence type="ECO:0000256" key="2">
    <source>
        <dbReference type="ARBA" id="ARBA00022729"/>
    </source>
</evidence>
<evidence type="ECO:0000259" key="6">
    <source>
        <dbReference type="PROSITE" id="PS50076"/>
    </source>
</evidence>
<comment type="caution">
    <text evidence="7">The sequence shown here is derived from an EMBL/GenBank/DDBJ whole genome shotgun (WGS) entry which is preliminary data.</text>
</comment>
<dbReference type="GO" id="GO:0051087">
    <property type="term" value="F:protein-folding chaperone binding"/>
    <property type="evidence" value="ECO:0007669"/>
    <property type="project" value="TreeGrafter"/>
</dbReference>
<dbReference type="GO" id="GO:0051787">
    <property type="term" value="F:misfolded protein binding"/>
    <property type="evidence" value="ECO:0007669"/>
    <property type="project" value="TreeGrafter"/>
</dbReference>
<dbReference type="AlphaFoldDB" id="A0A4V2E2P2"/>
<dbReference type="PROSITE" id="PS50005">
    <property type="entry name" value="TPR"/>
    <property type="match status" value="1"/>
</dbReference>
<dbReference type="EMBL" id="QVFV01000002">
    <property type="protein sequence ID" value="RZM79246.1"/>
    <property type="molecule type" value="Genomic_DNA"/>
</dbReference>
<accession>A0A4V2E2P2</accession>
<dbReference type="Pfam" id="PF13414">
    <property type="entry name" value="TPR_11"/>
    <property type="match status" value="1"/>
</dbReference>
<dbReference type="Proteomes" id="UP000292459">
    <property type="component" value="Unassembled WGS sequence"/>
</dbReference>
<evidence type="ECO:0000256" key="5">
    <source>
        <dbReference type="SAM" id="MobiDB-lite"/>
    </source>
</evidence>
<keyword evidence="4" id="KW-0802">TPR repeat</keyword>
<dbReference type="PROSITE" id="PS50076">
    <property type="entry name" value="DNAJ_2"/>
    <property type="match status" value="1"/>
</dbReference>
<comment type="subcellular location">
    <subcellularLocation>
        <location evidence="1">Endoplasmic reticulum</location>
    </subcellularLocation>
</comment>
<evidence type="ECO:0000256" key="1">
    <source>
        <dbReference type="ARBA" id="ARBA00004240"/>
    </source>
</evidence>
<proteinExistence type="predicted"/>
<keyword evidence="2" id="KW-0732">Signal</keyword>
<dbReference type="OrthoDB" id="494812at2"/>
<dbReference type="PANTHER" id="PTHR44140:SF2">
    <property type="entry name" value="LD25575P"/>
    <property type="match status" value="1"/>
</dbReference>
<evidence type="ECO:0000256" key="3">
    <source>
        <dbReference type="ARBA" id="ARBA00022824"/>
    </source>
</evidence>
<dbReference type="SMART" id="SM00028">
    <property type="entry name" value="TPR"/>
    <property type="match status" value="2"/>
</dbReference>
<sequence length="327" mass="36442">MTSPAFSPDWLKQFSDPYAILGVAVTADERRIAKRYRQVAKRLHPDQQIGAEEAAREFANSVLTRLVNPAYQRLKQDKGRAEVLATLRFKVRRLTRENKLTTQVAQAKQLLHVDEAEVDLFYEKALTELSDEQYSSTENFAAQTDAIAELNLVYLRRKMGDPVIREKRTGLMSATSQPAASSPVAAQPTAAQPQEKTQVDYGQRHVARAKTYIASKAYAEAVQELRDAVRIDPTNSNYHTMLGQAYLLQKMNGMAKVHIRQALKLDAQNRIAQKYAKQLDIAMATPTTANNGHAASTNGHDKRPANSNGQGKKGGLFSMFSAKRVKK</sequence>
<name>A0A4V2E2P2_9CYAN</name>
<dbReference type="SUPFAM" id="SSF46565">
    <property type="entry name" value="Chaperone J-domain"/>
    <property type="match status" value="1"/>
</dbReference>
<dbReference type="SMART" id="SM00271">
    <property type="entry name" value="DnaJ"/>
    <property type="match status" value="1"/>
</dbReference>
<feature type="compositionally biased region" description="Low complexity" evidence="5">
    <location>
        <begin position="173"/>
        <end position="194"/>
    </location>
</feature>
<evidence type="ECO:0000313" key="7">
    <source>
        <dbReference type="EMBL" id="RZM79246.1"/>
    </source>
</evidence>
<dbReference type="GO" id="GO:0034975">
    <property type="term" value="P:protein folding in endoplasmic reticulum"/>
    <property type="evidence" value="ECO:0007669"/>
    <property type="project" value="TreeGrafter"/>
</dbReference>
<evidence type="ECO:0000313" key="8">
    <source>
        <dbReference type="Proteomes" id="UP000292459"/>
    </source>
</evidence>
<protein>
    <submittedName>
        <fullName evidence="7">Tetratricopeptide repeat protein</fullName>
    </submittedName>
</protein>
<dbReference type="InterPro" id="IPR051727">
    <property type="entry name" value="DnaJ_C3_Co-chaperones"/>
</dbReference>
<feature type="repeat" description="TPR" evidence="4">
    <location>
        <begin position="202"/>
        <end position="235"/>
    </location>
</feature>
<dbReference type="CDD" id="cd06257">
    <property type="entry name" value="DnaJ"/>
    <property type="match status" value="1"/>
</dbReference>
<feature type="region of interest" description="Disordered" evidence="5">
    <location>
        <begin position="290"/>
        <end position="327"/>
    </location>
</feature>
<organism evidence="7 8">
    <name type="scientific">Leptolyngbya iicbica LK</name>
    <dbReference type="NCBI Taxonomy" id="2294035"/>
    <lineage>
        <taxon>Bacteria</taxon>
        <taxon>Bacillati</taxon>
        <taxon>Cyanobacteriota</taxon>
        <taxon>Cyanophyceae</taxon>
        <taxon>Leptolyngbyales</taxon>
        <taxon>Leptolyngbyaceae</taxon>
        <taxon>Leptolyngbya group</taxon>
        <taxon>Leptolyngbya</taxon>
        <taxon>Leptolyngbya iicbica</taxon>
    </lineage>
</organism>
<feature type="region of interest" description="Disordered" evidence="5">
    <location>
        <begin position="171"/>
        <end position="201"/>
    </location>
</feature>
<gene>
    <name evidence="7" type="ORF">DYY88_10870</name>
</gene>
<keyword evidence="3" id="KW-0256">Endoplasmic reticulum</keyword>
<feature type="domain" description="J" evidence="6">
    <location>
        <begin position="16"/>
        <end position="79"/>
    </location>
</feature>
<dbReference type="SUPFAM" id="SSF48452">
    <property type="entry name" value="TPR-like"/>
    <property type="match status" value="1"/>
</dbReference>
<keyword evidence="8" id="KW-1185">Reference proteome</keyword>
<dbReference type="PANTHER" id="PTHR44140">
    <property type="entry name" value="LD25575P"/>
    <property type="match status" value="1"/>
</dbReference>
<dbReference type="InterPro" id="IPR036869">
    <property type="entry name" value="J_dom_sf"/>
</dbReference>
<dbReference type="Pfam" id="PF00226">
    <property type="entry name" value="DnaJ"/>
    <property type="match status" value="1"/>
</dbReference>